<keyword evidence="3 5" id="KW-1133">Transmembrane helix</keyword>
<evidence type="ECO:0000313" key="7">
    <source>
        <dbReference type="Proteomes" id="UP001260872"/>
    </source>
</evidence>
<evidence type="ECO:0000256" key="2">
    <source>
        <dbReference type="ARBA" id="ARBA00022692"/>
    </source>
</evidence>
<accession>A0ABU1FUU6</accession>
<feature type="transmembrane region" description="Helical" evidence="5">
    <location>
        <begin position="176"/>
        <end position="199"/>
    </location>
</feature>
<evidence type="ECO:0000256" key="4">
    <source>
        <dbReference type="ARBA" id="ARBA00023136"/>
    </source>
</evidence>
<dbReference type="RefSeq" id="WP_310537656.1">
    <property type="nucleotide sequence ID" value="NZ_JAVKGT010000022.1"/>
</dbReference>
<evidence type="ECO:0000313" key="6">
    <source>
        <dbReference type="EMBL" id="MDR5712275.1"/>
    </source>
</evidence>
<name>A0ABU1FUU6_9MICC</name>
<dbReference type="Pfam" id="PF09685">
    <property type="entry name" value="MamF_MmsF"/>
    <property type="match status" value="1"/>
</dbReference>
<proteinExistence type="predicted"/>
<evidence type="ECO:0000256" key="3">
    <source>
        <dbReference type="ARBA" id="ARBA00022989"/>
    </source>
</evidence>
<keyword evidence="7" id="KW-1185">Reference proteome</keyword>
<keyword evidence="4 5" id="KW-0472">Membrane</keyword>
<dbReference type="Proteomes" id="UP001260872">
    <property type="component" value="Unassembled WGS sequence"/>
</dbReference>
<organism evidence="6 7">
    <name type="scientific">Nesterenkonia flava</name>
    <dbReference type="NCBI Taxonomy" id="469799"/>
    <lineage>
        <taxon>Bacteria</taxon>
        <taxon>Bacillati</taxon>
        <taxon>Actinomycetota</taxon>
        <taxon>Actinomycetes</taxon>
        <taxon>Micrococcales</taxon>
        <taxon>Micrococcaceae</taxon>
        <taxon>Nesterenkonia</taxon>
    </lineage>
</organism>
<comment type="caution">
    <text evidence="6">The sequence shown here is derived from an EMBL/GenBank/DDBJ whole genome shotgun (WGS) entry which is preliminary data.</text>
</comment>
<dbReference type="InterPro" id="IPR019109">
    <property type="entry name" value="MamF_MmsF"/>
</dbReference>
<reference evidence="7" key="1">
    <citation type="submission" date="2023-07" db="EMBL/GenBank/DDBJ databases">
        <title>Description of three actinobacteria isolated from air of manufacturing shop in a pharmaceutical factory.</title>
        <authorList>
            <person name="Zhang D.-F."/>
        </authorList>
    </citation>
    <scope>NUCLEOTIDE SEQUENCE [LARGE SCALE GENOMIC DNA]</scope>
    <source>
        <strain evidence="7">CCTCC AB 207010</strain>
    </source>
</reference>
<keyword evidence="2 5" id="KW-0812">Transmembrane</keyword>
<protein>
    <submittedName>
        <fullName evidence="6">DUF4870 domain-containing protein</fullName>
    </submittedName>
</protein>
<feature type="transmembrane region" description="Helical" evidence="5">
    <location>
        <begin position="98"/>
        <end position="123"/>
    </location>
</feature>
<comment type="subcellular location">
    <subcellularLocation>
        <location evidence="1">Membrane</location>
        <topology evidence="1">Multi-pass membrane protein</topology>
    </subcellularLocation>
</comment>
<gene>
    <name evidence="6" type="ORF">RH857_09050</name>
</gene>
<dbReference type="EMBL" id="JAVKGT010000022">
    <property type="protein sequence ID" value="MDR5712275.1"/>
    <property type="molecule type" value="Genomic_DNA"/>
</dbReference>
<evidence type="ECO:0000256" key="1">
    <source>
        <dbReference type="ARBA" id="ARBA00004141"/>
    </source>
</evidence>
<sequence>MQLWRQYGTGTLGTDAFIRFLDPLYVEERLRGVFSVPSTAVVVAVTGLSDLIAYDQGAYLLVSFRRGLIEPLPPQTWEEFLPGAVRPPGGGTAWGLGFLAYLPFPVINVLAALLGVGICFLMAKQPVTSATVRSQARSSLNWHLTLTLFTLVLPPVLGVLSWIIADAAGQPDSGSIGAMIGLISFYVFSLVGGICHLVLCIRGLIFAGRAEVYRPVLAIPFLRER</sequence>
<feature type="transmembrane region" description="Helical" evidence="5">
    <location>
        <begin position="144"/>
        <end position="164"/>
    </location>
</feature>
<evidence type="ECO:0000256" key="5">
    <source>
        <dbReference type="SAM" id="Phobius"/>
    </source>
</evidence>